<name>A0A934WTL7_9FIRM</name>
<sequence length="236" mass="26132">MSKPLIGMVALVNNHTQSCRTISKCLDVVVQAGGLPTLVPMTGKEELFYQAVEMCDGFIIAGEDDLIMDREEKNGYVLPDSQQNARVIFVLDTAIKVNKPLLSISTGLQFLNAALGGTLFRDIRVQSFSANQQTLSEHPPVHNVSINPDTPLAKLLKIRQLSVKGNRFQGIEKISPILKSMAYASDGSIEAVYMPLKAFMWGILWHPELAYMTDDNSKKIIDLFIAHATMQRNSLL</sequence>
<gene>
    <name evidence="1" type="ORF">JKK62_13770</name>
</gene>
<dbReference type="GO" id="GO:0033969">
    <property type="term" value="F:gamma-glutamyl-gamma-aminobutyrate hydrolase activity"/>
    <property type="evidence" value="ECO:0007669"/>
    <property type="project" value="TreeGrafter"/>
</dbReference>
<dbReference type="PANTHER" id="PTHR43235">
    <property type="entry name" value="GLUTAMINE AMIDOTRANSFERASE PB2B2.05-RELATED"/>
    <property type="match status" value="1"/>
</dbReference>
<dbReference type="GO" id="GO:0006598">
    <property type="term" value="P:polyamine catabolic process"/>
    <property type="evidence" value="ECO:0007669"/>
    <property type="project" value="TreeGrafter"/>
</dbReference>
<dbReference type="PANTHER" id="PTHR43235:SF1">
    <property type="entry name" value="GLUTAMINE AMIDOTRANSFERASE PB2B2.05-RELATED"/>
    <property type="match status" value="1"/>
</dbReference>
<dbReference type="InterPro" id="IPR011697">
    <property type="entry name" value="Peptidase_C26"/>
</dbReference>
<dbReference type="EMBL" id="JAEQMG010000145">
    <property type="protein sequence ID" value="MBK6089694.1"/>
    <property type="molecule type" value="Genomic_DNA"/>
</dbReference>
<dbReference type="SUPFAM" id="SSF52317">
    <property type="entry name" value="Class I glutamine amidotransferase-like"/>
    <property type="match status" value="1"/>
</dbReference>
<dbReference type="Gene3D" id="3.40.50.880">
    <property type="match status" value="1"/>
</dbReference>
<evidence type="ECO:0000313" key="2">
    <source>
        <dbReference type="Proteomes" id="UP000633365"/>
    </source>
</evidence>
<accession>A0A934WTL7</accession>
<dbReference type="AlphaFoldDB" id="A0A934WTL7"/>
<dbReference type="Proteomes" id="UP000633365">
    <property type="component" value="Unassembled WGS sequence"/>
</dbReference>
<keyword evidence="2" id="KW-1185">Reference proteome</keyword>
<dbReference type="RefSeq" id="WP_201428399.1">
    <property type="nucleotide sequence ID" value="NZ_JAEQMG010000145.1"/>
</dbReference>
<dbReference type="InterPro" id="IPR044668">
    <property type="entry name" value="PuuD-like"/>
</dbReference>
<reference evidence="1" key="1">
    <citation type="submission" date="2021-01" db="EMBL/GenBank/DDBJ databases">
        <title>Genome public.</title>
        <authorList>
            <person name="Liu C."/>
            <person name="Sun Q."/>
        </authorList>
    </citation>
    <scope>NUCLEOTIDE SEQUENCE</scope>
    <source>
        <strain evidence="1">M6</strain>
    </source>
</reference>
<dbReference type="InterPro" id="IPR029062">
    <property type="entry name" value="Class_I_gatase-like"/>
</dbReference>
<protein>
    <submittedName>
        <fullName evidence="1">Gamma-glutamyl-gamma-aminobutyrate hydrolase family protein</fullName>
    </submittedName>
</protein>
<evidence type="ECO:0000313" key="1">
    <source>
        <dbReference type="EMBL" id="MBK6089694.1"/>
    </source>
</evidence>
<dbReference type="GO" id="GO:0005829">
    <property type="term" value="C:cytosol"/>
    <property type="evidence" value="ECO:0007669"/>
    <property type="project" value="TreeGrafter"/>
</dbReference>
<dbReference type="Pfam" id="PF07722">
    <property type="entry name" value="Peptidase_C26"/>
    <property type="match status" value="1"/>
</dbReference>
<keyword evidence="1" id="KW-0378">Hydrolase</keyword>
<proteinExistence type="predicted"/>
<comment type="caution">
    <text evidence="1">The sequence shown here is derived from an EMBL/GenBank/DDBJ whole genome shotgun (WGS) entry which is preliminary data.</text>
</comment>
<dbReference type="PROSITE" id="PS51273">
    <property type="entry name" value="GATASE_TYPE_1"/>
    <property type="match status" value="1"/>
</dbReference>
<organism evidence="1 2">
    <name type="scientific">Ruminococcus difficilis</name>
    <dbReference type="NCBI Taxonomy" id="2763069"/>
    <lineage>
        <taxon>Bacteria</taxon>
        <taxon>Bacillati</taxon>
        <taxon>Bacillota</taxon>
        <taxon>Clostridia</taxon>
        <taxon>Eubacteriales</taxon>
        <taxon>Oscillospiraceae</taxon>
        <taxon>Ruminococcus</taxon>
    </lineage>
</organism>